<reference evidence="2 3" key="1">
    <citation type="submission" date="2015-03" db="EMBL/GenBank/DDBJ databases">
        <authorList>
            <person name="Murphy D."/>
        </authorList>
    </citation>
    <scope>NUCLEOTIDE SEQUENCE [LARGE SCALE GENOMIC DNA]</scope>
    <source>
        <strain evidence="2 3">PAP088</strain>
    </source>
</reference>
<dbReference type="Gene3D" id="3.10.450.50">
    <property type="match status" value="1"/>
</dbReference>
<dbReference type="RefSeq" id="WP_016893544.1">
    <property type="nucleotide sequence ID" value="NZ_CSWP01000006.1"/>
</dbReference>
<feature type="domain" description="Limonene-1,2-epoxide hydrolase" evidence="1">
    <location>
        <begin position="50"/>
        <end position="135"/>
    </location>
</feature>
<protein>
    <submittedName>
        <fullName evidence="2">Limonene-12-epoxide hydrolase</fullName>
    </submittedName>
</protein>
<evidence type="ECO:0000313" key="3">
    <source>
        <dbReference type="Proteomes" id="UP000045782"/>
    </source>
</evidence>
<dbReference type="AlphaFoldDB" id="A0A0U0ZP97"/>
<proteinExistence type="predicted"/>
<accession>A0A0U0ZP97</accession>
<dbReference type="EMBL" id="CSWP01000006">
    <property type="protein sequence ID" value="CPV60588.1"/>
    <property type="molecule type" value="Genomic_DNA"/>
</dbReference>
<dbReference type="GO" id="GO:0016787">
    <property type="term" value="F:hydrolase activity"/>
    <property type="evidence" value="ECO:0007669"/>
    <property type="project" value="UniProtKB-KW"/>
</dbReference>
<keyword evidence="2" id="KW-0378">Hydrolase</keyword>
<organism evidence="2 3">
    <name type="scientific">Mycobacteroides abscessus</name>
    <dbReference type="NCBI Taxonomy" id="36809"/>
    <lineage>
        <taxon>Bacteria</taxon>
        <taxon>Bacillati</taxon>
        <taxon>Actinomycetota</taxon>
        <taxon>Actinomycetes</taxon>
        <taxon>Mycobacteriales</taxon>
        <taxon>Mycobacteriaceae</taxon>
        <taxon>Mycobacteroides</taxon>
    </lineage>
</organism>
<evidence type="ECO:0000259" key="1">
    <source>
        <dbReference type="Pfam" id="PF07858"/>
    </source>
</evidence>
<gene>
    <name evidence="2" type="ORF">ERS075579_03252</name>
</gene>
<dbReference type="InterPro" id="IPR013100">
    <property type="entry name" value="LEH"/>
</dbReference>
<dbReference type="Proteomes" id="UP000045782">
    <property type="component" value="Unassembled WGS sequence"/>
</dbReference>
<evidence type="ECO:0000313" key="2">
    <source>
        <dbReference type="EMBL" id="CPV60588.1"/>
    </source>
</evidence>
<dbReference type="InterPro" id="IPR032710">
    <property type="entry name" value="NTF2-like_dom_sf"/>
</dbReference>
<dbReference type="Pfam" id="PF07858">
    <property type="entry name" value="LEH"/>
    <property type="match status" value="1"/>
</dbReference>
<name>A0A0U0ZP97_9MYCO</name>
<sequence length="160" mass="17798">MVLTNSGSPTCTENLLPPPLSDFFRRWGVSFDELLGSFDLLTTGCQWIQRPIPTITGPQAARRFLRLAHHTLGLTTIDVDIVRTAVNGQTVFVERIDHLRRADGSTITSAPVVGTIEFIDGRIVHWREYFDSLEFVGRAVKTGAVHGASSLIRRIARPCR</sequence>
<dbReference type="SUPFAM" id="SSF54427">
    <property type="entry name" value="NTF2-like"/>
    <property type="match status" value="1"/>
</dbReference>